<feature type="domain" description="DUF3048" evidence="2">
    <location>
        <begin position="70"/>
        <end position="196"/>
    </location>
</feature>
<dbReference type="EMBL" id="BAAAZG010000062">
    <property type="protein sequence ID" value="GAA4101437.1"/>
    <property type="molecule type" value="Genomic_DNA"/>
</dbReference>
<feature type="compositionally biased region" description="Low complexity" evidence="1">
    <location>
        <begin position="38"/>
        <end position="59"/>
    </location>
</feature>
<evidence type="ECO:0000259" key="2">
    <source>
        <dbReference type="Pfam" id="PF11258"/>
    </source>
</evidence>
<dbReference type="InterPro" id="IPR023158">
    <property type="entry name" value="YerB-like_sf"/>
</dbReference>
<dbReference type="InterPro" id="IPR021416">
    <property type="entry name" value="DUF3048_N"/>
</dbReference>
<evidence type="ECO:0000259" key="3">
    <source>
        <dbReference type="Pfam" id="PF17479"/>
    </source>
</evidence>
<dbReference type="Pfam" id="PF11258">
    <property type="entry name" value="DUF3048"/>
    <property type="match status" value="1"/>
</dbReference>
<dbReference type="Gene3D" id="3.50.90.10">
    <property type="entry name" value="YerB-like"/>
    <property type="match status" value="1"/>
</dbReference>
<comment type="caution">
    <text evidence="4">The sequence shown here is derived from an EMBL/GenBank/DDBJ whole genome shotgun (WGS) entry which is preliminary data.</text>
</comment>
<evidence type="ECO:0000313" key="5">
    <source>
        <dbReference type="Proteomes" id="UP001500683"/>
    </source>
</evidence>
<sequence length="346" mass="36452">MRFAGVVRGTGGGRAAAGLAGAVVLGGVLAGCSGGGAENAAPPAAPGGTAPTGSPAPATHPFTGGTRGLRNPVLAVKIENTRPAMPQYGVTAADIVYVEQVEGGETRLMAVYSSRLPRRVGPVRSARISDLHILPQFGRPAFAFSGVQSKMKPYIRQAPVYDVSQENGGSAYFRAGPKPIPYNLYADPRNLLKLAPRAEPPRDIGFRFGPAPEGGRPTRTFTARWPSATMAFTWSAKNKRWLSSFGGSANVGAEGTVLGGHTVVVQYAKTTRSQFHDFLGSYTPLIQTTGTGRATVLRDGMAYDARWSRPSDAQGTTFTTADGKPMTFATGQVWVVLVNDGRPYIP</sequence>
<feature type="region of interest" description="Disordered" evidence="1">
    <location>
        <begin position="38"/>
        <end position="68"/>
    </location>
</feature>
<name>A0ABP7X101_9ACTN</name>
<dbReference type="RefSeq" id="WP_344957847.1">
    <property type="nucleotide sequence ID" value="NZ_BAAAZG010000062.1"/>
</dbReference>
<dbReference type="Proteomes" id="UP001500683">
    <property type="component" value="Unassembled WGS sequence"/>
</dbReference>
<keyword evidence="5" id="KW-1185">Reference proteome</keyword>
<gene>
    <name evidence="4" type="ORF">GCM10022214_78950</name>
</gene>
<organism evidence="4 5">
    <name type="scientific">Actinomadura miaoliensis</name>
    <dbReference type="NCBI Taxonomy" id="430685"/>
    <lineage>
        <taxon>Bacteria</taxon>
        <taxon>Bacillati</taxon>
        <taxon>Actinomycetota</taxon>
        <taxon>Actinomycetes</taxon>
        <taxon>Streptosporangiales</taxon>
        <taxon>Thermomonosporaceae</taxon>
        <taxon>Actinomadura</taxon>
    </lineage>
</organism>
<reference evidence="5" key="1">
    <citation type="journal article" date="2019" name="Int. J. Syst. Evol. Microbiol.">
        <title>The Global Catalogue of Microorganisms (GCM) 10K type strain sequencing project: providing services to taxonomists for standard genome sequencing and annotation.</title>
        <authorList>
            <consortium name="The Broad Institute Genomics Platform"/>
            <consortium name="The Broad Institute Genome Sequencing Center for Infectious Disease"/>
            <person name="Wu L."/>
            <person name="Ma J."/>
        </authorList>
    </citation>
    <scope>NUCLEOTIDE SEQUENCE [LARGE SCALE GENOMIC DNA]</scope>
    <source>
        <strain evidence="5">JCM 16702</strain>
    </source>
</reference>
<dbReference type="SUPFAM" id="SSF159774">
    <property type="entry name" value="YerB-like"/>
    <property type="match status" value="1"/>
</dbReference>
<proteinExistence type="predicted"/>
<dbReference type="InterPro" id="IPR035328">
    <property type="entry name" value="DUF3048_C"/>
</dbReference>
<dbReference type="PROSITE" id="PS51257">
    <property type="entry name" value="PROKAR_LIPOPROTEIN"/>
    <property type="match status" value="1"/>
</dbReference>
<accession>A0ABP7X101</accession>
<dbReference type="Pfam" id="PF17479">
    <property type="entry name" value="DUF3048_C"/>
    <property type="match status" value="1"/>
</dbReference>
<evidence type="ECO:0000256" key="1">
    <source>
        <dbReference type="SAM" id="MobiDB-lite"/>
    </source>
</evidence>
<evidence type="ECO:0000313" key="4">
    <source>
        <dbReference type="EMBL" id="GAA4101437.1"/>
    </source>
</evidence>
<feature type="domain" description="DUF3048" evidence="3">
    <location>
        <begin position="225"/>
        <end position="335"/>
    </location>
</feature>
<protein>
    <submittedName>
        <fullName evidence="4">DUF3048 domain-containing protein</fullName>
    </submittedName>
</protein>